<dbReference type="GO" id="GO:0000049">
    <property type="term" value="F:tRNA binding"/>
    <property type="evidence" value="ECO:0007669"/>
    <property type="project" value="UniProtKB-KW"/>
</dbReference>
<dbReference type="GO" id="GO:0004045">
    <property type="term" value="F:peptidyl-tRNA hydrolase activity"/>
    <property type="evidence" value="ECO:0007669"/>
    <property type="project" value="UniProtKB-EC"/>
</dbReference>
<gene>
    <name evidence="6" type="ORF">GQX73_g2770</name>
</gene>
<evidence type="ECO:0000256" key="2">
    <source>
        <dbReference type="ARBA" id="ARBA00022555"/>
    </source>
</evidence>
<accession>A0A7C8IV48</accession>
<evidence type="ECO:0000256" key="3">
    <source>
        <dbReference type="ARBA" id="ARBA00022801"/>
    </source>
</evidence>
<dbReference type="Pfam" id="PF01195">
    <property type="entry name" value="Pept_tRNA_hydro"/>
    <property type="match status" value="1"/>
</dbReference>
<dbReference type="PANTHER" id="PTHR17224">
    <property type="entry name" value="PEPTIDYL-TRNA HYDROLASE"/>
    <property type="match status" value="1"/>
</dbReference>
<dbReference type="InterPro" id="IPR036416">
    <property type="entry name" value="Pept_tRNA_hydro_sf"/>
</dbReference>
<dbReference type="EMBL" id="WUBL01000019">
    <property type="protein sequence ID" value="KAF2970723.1"/>
    <property type="molecule type" value="Genomic_DNA"/>
</dbReference>
<comment type="similarity">
    <text evidence="5">Belongs to the PTH family.</text>
</comment>
<evidence type="ECO:0000256" key="1">
    <source>
        <dbReference type="ARBA" id="ARBA00013260"/>
    </source>
</evidence>
<dbReference type="PANTHER" id="PTHR17224:SF1">
    <property type="entry name" value="PEPTIDYL-TRNA HYDROLASE"/>
    <property type="match status" value="1"/>
</dbReference>
<dbReference type="EC" id="3.1.1.29" evidence="1"/>
<keyword evidence="7" id="KW-1185">Reference proteome</keyword>
<dbReference type="Gene3D" id="3.40.50.1470">
    <property type="entry name" value="Peptidyl-tRNA hydrolase"/>
    <property type="match status" value="1"/>
</dbReference>
<name>A0A7C8IV48_9PEZI</name>
<evidence type="ECO:0000313" key="6">
    <source>
        <dbReference type="EMBL" id="KAF2970723.1"/>
    </source>
</evidence>
<keyword evidence="4" id="KW-0694">RNA-binding</keyword>
<sequence length="298" mass="33612">MGAAKRISMSSKLEQSVRAAAQLPINENDFEKVDLGEKHDVVQLKVAPSELYQGLIDEIISEIKGAGTPDAKFEYRWRVLRIRTGRLMSDDQTVLIENKGRATMLIHRFLVISLGNQAPYFDTLHSAGHFALLAAQNALGPSQPRFASERYGKKSCMASSGLPYTFVQSPTMMNICGPWVHATWKEMLQRHQLRPEELALVLVHDELEASFGAVKIRNWESSHRGHNGVKSVKKSLDPLPYPHDHWSRITVGIGRPLERTPDVVSEYVLRKLTSHQRKTIDTEVGPSVIRCLRELQDE</sequence>
<dbReference type="FunCoup" id="A0A7C8IV48">
    <property type="interactions" value="108"/>
</dbReference>
<dbReference type="PROSITE" id="PS01196">
    <property type="entry name" value="PEPT_TRNA_HYDROL_2"/>
    <property type="match status" value="1"/>
</dbReference>
<dbReference type="AlphaFoldDB" id="A0A7C8IV48"/>
<protein>
    <recommendedName>
        <fullName evidence="1">peptidyl-tRNA hydrolase</fullName>
        <ecNumber evidence="1">3.1.1.29</ecNumber>
    </recommendedName>
</protein>
<dbReference type="InterPro" id="IPR018171">
    <property type="entry name" value="Pept_tRNA_hydro_CS"/>
</dbReference>
<dbReference type="InParanoid" id="A0A7C8IV48"/>
<dbReference type="OrthoDB" id="1711136at2759"/>
<proteinExistence type="inferred from homology"/>
<comment type="caution">
    <text evidence="6">The sequence shown here is derived from an EMBL/GenBank/DDBJ whole genome shotgun (WGS) entry which is preliminary data.</text>
</comment>
<dbReference type="SUPFAM" id="SSF53178">
    <property type="entry name" value="Peptidyl-tRNA hydrolase-like"/>
    <property type="match status" value="1"/>
</dbReference>
<keyword evidence="2" id="KW-0820">tRNA-binding</keyword>
<organism evidence="6 7">
    <name type="scientific">Xylaria multiplex</name>
    <dbReference type="NCBI Taxonomy" id="323545"/>
    <lineage>
        <taxon>Eukaryota</taxon>
        <taxon>Fungi</taxon>
        <taxon>Dikarya</taxon>
        <taxon>Ascomycota</taxon>
        <taxon>Pezizomycotina</taxon>
        <taxon>Sordariomycetes</taxon>
        <taxon>Xylariomycetidae</taxon>
        <taxon>Xylariales</taxon>
        <taxon>Xylariaceae</taxon>
        <taxon>Xylaria</taxon>
    </lineage>
</organism>
<keyword evidence="3" id="KW-0378">Hydrolase</keyword>
<reference evidence="6 7" key="1">
    <citation type="submission" date="2019-12" db="EMBL/GenBank/DDBJ databases">
        <title>Draft genome sequence of the ascomycete Xylaria multiplex DSM 110363.</title>
        <authorList>
            <person name="Buettner E."/>
            <person name="Kellner H."/>
        </authorList>
    </citation>
    <scope>NUCLEOTIDE SEQUENCE [LARGE SCALE GENOMIC DNA]</scope>
    <source>
        <strain evidence="6 7">DSM 110363</strain>
    </source>
</reference>
<evidence type="ECO:0000313" key="7">
    <source>
        <dbReference type="Proteomes" id="UP000481858"/>
    </source>
</evidence>
<dbReference type="InterPro" id="IPR001328">
    <property type="entry name" value="Pept_tRNA_hydro"/>
</dbReference>
<dbReference type="Proteomes" id="UP000481858">
    <property type="component" value="Unassembled WGS sequence"/>
</dbReference>
<evidence type="ECO:0000256" key="4">
    <source>
        <dbReference type="ARBA" id="ARBA00022884"/>
    </source>
</evidence>
<evidence type="ECO:0000256" key="5">
    <source>
        <dbReference type="ARBA" id="ARBA00038063"/>
    </source>
</evidence>